<feature type="region of interest" description="Disordered" evidence="1">
    <location>
        <begin position="41"/>
        <end position="69"/>
    </location>
</feature>
<name>A0A0J0XBJ7_9TREE</name>
<proteinExistence type="predicted"/>
<sequence length="644" mass="67922">MGNSQAKLANTSVTNDAAVPVCTSPVRRWDGSTYNKDTVTSYNSSVTPAPTTWTPTSAHGRSVSVAPESTHSLVTAEQRSAPVAHHHQRAASESGSIIAAPVKPDPPPRRALGLVRKISFRSRGERATPTARIPPPARASSADDAELLITRDDEPVAAPPAKLTISTSHSSALTRAASLGQKPQPARPMRSARRSAQTAFGTEESPAASPAKATARGEQGPVTPTHPVNRALVPRSPKIGPVSPRRSSPGGSPHRQSMTTARRAEREWKAKIAALTAGPPSPGRTRPSNGPRPPPRRVLRPSAPPSFGGTDVSGGIAQSLSLSHLSLDNIDSRMSSASCPPSHTLDSIRELPAIDHPGSAFNAPSTVFTGVSGMTKSASTTSISRPSKRSPGSSIVALPGVPEYERTPLSPIEQEPVSPSSPPVTGIARAVRPVPALHQMQALHSPAPSIAKSLAPSTKTFGPGPSPSTMPRPLDWMPDERVVVSRSSVPDLARVSSPPPVPSLPPGLRLAEMATPAPVPSCTPPPTQPIVPPRRSESRRIESKPVDPVVIAATPSHRFARLGRRDTDSPEPSVLPRTTSLQHARDMESPRATSEADDVPSDTPVRKLHSTYDLTPGLESGHRPRKTGLPMDDLQRWLAQTAMN</sequence>
<feature type="region of interest" description="Disordered" evidence="1">
    <location>
        <begin position="123"/>
        <end position="142"/>
    </location>
</feature>
<feature type="region of interest" description="Disordered" evidence="1">
    <location>
        <begin position="81"/>
        <end position="110"/>
    </location>
</feature>
<feature type="compositionally biased region" description="Low complexity" evidence="1">
    <location>
        <begin position="240"/>
        <end position="255"/>
    </location>
</feature>
<evidence type="ECO:0000313" key="2">
    <source>
        <dbReference type="EMBL" id="KLT38445.1"/>
    </source>
</evidence>
<dbReference type="AlphaFoldDB" id="A0A0J0XBJ7"/>
<feature type="compositionally biased region" description="Pro residues" evidence="1">
    <location>
        <begin position="517"/>
        <end position="532"/>
    </location>
</feature>
<dbReference type="EMBL" id="KQ087306">
    <property type="protein sequence ID" value="KLT38445.1"/>
    <property type="molecule type" value="Genomic_DNA"/>
</dbReference>
<feature type="compositionally biased region" description="Basic and acidic residues" evidence="1">
    <location>
        <begin position="534"/>
        <end position="545"/>
    </location>
</feature>
<feature type="region of interest" description="Disordered" evidence="1">
    <location>
        <begin position="164"/>
        <end position="315"/>
    </location>
</feature>
<dbReference type="RefSeq" id="XP_018274936.1">
    <property type="nucleotide sequence ID" value="XM_018425657.1"/>
</dbReference>
<accession>A0A0J0XBJ7</accession>
<dbReference type="Proteomes" id="UP000053611">
    <property type="component" value="Unassembled WGS sequence"/>
</dbReference>
<gene>
    <name evidence="2" type="ORF">CC85DRAFT_305963</name>
</gene>
<organism evidence="2 3">
    <name type="scientific">Cutaneotrichosporon oleaginosum</name>
    <dbReference type="NCBI Taxonomy" id="879819"/>
    <lineage>
        <taxon>Eukaryota</taxon>
        <taxon>Fungi</taxon>
        <taxon>Dikarya</taxon>
        <taxon>Basidiomycota</taxon>
        <taxon>Agaricomycotina</taxon>
        <taxon>Tremellomycetes</taxon>
        <taxon>Trichosporonales</taxon>
        <taxon>Trichosporonaceae</taxon>
        <taxon>Cutaneotrichosporon</taxon>
    </lineage>
</organism>
<evidence type="ECO:0000256" key="1">
    <source>
        <dbReference type="SAM" id="MobiDB-lite"/>
    </source>
</evidence>
<feature type="compositionally biased region" description="Low complexity" evidence="1">
    <location>
        <begin position="47"/>
        <end position="56"/>
    </location>
</feature>
<feature type="region of interest" description="Disordered" evidence="1">
    <location>
        <begin position="489"/>
        <end position="630"/>
    </location>
</feature>
<evidence type="ECO:0000313" key="3">
    <source>
        <dbReference type="Proteomes" id="UP000053611"/>
    </source>
</evidence>
<feature type="compositionally biased region" description="Polar residues" evidence="1">
    <location>
        <begin position="164"/>
        <end position="173"/>
    </location>
</feature>
<feature type="region of interest" description="Disordered" evidence="1">
    <location>
        <begin position="376"/>
        <end position="427"/>
    </location>
</feature>
<feature type="compositionally biased region" description="Low complexity" evidence="1">
    <location>
        <begin position="183"/>
        <end position="197"/>
    </location>
</feature>
<keyword evidence="3" id="KW-1185">Reference proteome</keyword>
<dbReference type="OrthoDB" id="2563880at2759"/>
<protein>
    <submittedName>
        <fullName evidence="2">Uncharacterized protein</fullName>
    </submittedName>
</protein>
<reference evidence="2 3" key="1">
    <citation type="submission" date="2015-03" db="EMBL/GenBank/DDBJ databases">
        <title>Genomics and transcriptomics of the oil-accumulating basidiomycete yeast T. oleaginosus allow insights into substrate utilization and the diverse evolutionary trajectories of mating systems in fungi.</title>
        <authorList>
            <consortium name="DOE Joint Genome Institute"/>
            <person name="Kourist R."/>
            <person name="Kracht O."/>
            <person name="Bracharz F."/>
            <person name="Lipzen A."/>
            <person name="Nolan M."/>
            <person name="Ohm R."/>
            <person name="Grigoriev I."/>
            <person name="Sun S."/>
            <person name="Heitman J."/>
            <person name="Bruck T."/>
            <person name="Nowrousian M."/>
        </authorList>
    </citation>
    <scope>NUCLEOTIDE SEQUENCE [LARGE SCALE GENOMIC DNA]</scope>
    <source>
        <strain evidence="2 3">IBC0246</strain>
    </source>
</reference>
<dbReference type="GeneID" id="28986260"/>
<feature type="compositionally biased region" description="Polar residues" evidence="1">
    <location>
        <begin position="376"/>
        <end position="393"/>
    </location>
</feature>
<feature type="region of interest" description="Disordered" evidence="1">
    <location>
        <begin position="451"/>
        <end position="475"/>
    </location>
</feature>